<dbReference type="NCBIfam" id="NF047386">
    <property type="entry name" value="T4SS_SepA_fam"/>
    <property type="match status" value="1"/>
</dbReference>
<gene>
    <name evidence="1" type="ORF">BCL32_1000</name>
</gene>
<sequence length="185" mass="19848">MPHAITLSDEVFSRLQAHAIPLVDTIESVIIRILDAYSDSKPEIHTDGFKAFDPSLPPNLGHTTVLSASVAGAVLKPADTFWNNIIVVLIKEMAKRGMTPAAIDASITSNSVVGEKKGNGYKFIKEAGVSVQGLDANNAWKTINFLANVTGIPVDVKFRWQNKEGVEMPGVIGAFSTGRTMEKAA</sequence>
<dbReference type="EMBL" id="VISO01000002">
    <property type="protein sequence ID" value="TVZ72813.1"/>
    <property type="molecule type" value="Genomic_DNA"/>
</dbReference>
<accession>A0A559TDY5</accession>
<comment type="caution">
    <text evidence="1">The sequence shown here is derived from an EMBL/GenBank/DDBJ whole genome shotgun (WGS) entry which is preliminary data.</text>
</comment>
<dbReference type="AlphaFoldDB" id="A0A559TDY5"/>
<dbReference type="Proteomes" id="UP000319824">
    <property type="component" value="Unassembled WGS sequence"/>
</dbReference>
<organism evidence="1 2">
    <name type="scientific">Rhizobium mongolense USDA 1844</name>
    <dbReference type="NCBI Taxonomy" id="1079460"/>
    <lineage>
        <taxon>Bacteria</taxon>
        <taxon>Pseudomonadati</taxon>
        <taxon>Pseudomonadota</taxon>
        <taxon>Alphaproteobacteria</taxon>
        <taxon>Hyphomicrobiales</taxon>
        <taxon>Rhizobiaceae</taxon>
        <taxon>Rhizobium/Agrobacterium group</taxon>
        <taxon>Rhizobium</taxon>
    </lineage>
</organism>
<reference evidence="1 2" key="1">
    <citation type="submission" date="2019-06" db="EMBL/GenBank/DDBJ databases">
        <title>Pac Bio to generate improved reference genome sequences for organisms with transposon mutant libraries (support for FEBA project).</title>
        <authorList>
            <person name="Blow M."/>
        </authorList>
    </citation>
    <scope>NUCLEOTIDE SEQUENCE [LARGE SCALE GENOMIC DNA]</scope>
    <source>
        <strain evidence="1 2">USDA 1844</strain>
    </source>
</reference>
<name>A0A559TDY5_9HYPH</name>
<evidence type="ECO:0000313" key="2">
    <source>
        <dbReference type="Proteomes" id="UP000319824"/>
    </source>
</evidence>
<proteinExistence type="predicted"/>
<dbReference type="RefSeq" id="WP_022717929.1">
    <property type="nucleotide sequence ID" value="NZ_ATTQ01000019.1"/>
</dbReference>
<evidence type="ECO:0000313" key="1">
    <source>
        <dbReference type="EMBL" id="TVZ72813.1"/>
    </source>
</evidence>
<protein>
    <submittedName>
        <fullName evidence="1">Uncharacterized protein</fullName>
    </submittedName>
</protein>